<dbReference type="InterPro" id="IPR025593">
    <property type="entry name" value="GAS8_dom"/>
</dbReference>
<feature type="coiled-coil region" evidence="13">
    <location>
        <begin position="40"/>
        <end position="74"/>
    </location>
</feature>
<keyword evidence="10" id="KW-0206">Cytoskeleton</keyword>
<evidence type="ECO:0000313" key="16">
    <source>
        <dbReference type="EMBL" id="CAL4110967.1"/>
    </source>
</evidence>
<protein>
    <recommendedName>
        <fullName evidence="4">Dynein regulatory complex subunit 4</fullName>
    </recommendedName>
    <alternativeName>
        <fullName evidence="12">Growth arrest-specific protein 8</fullName>
    </alternativeName>
</protein>
<evidence type="ECO:0000256" key="7">
    <source>
        <dbReference type="ARBA" id="ARBA00022846"/>
    </source>
</evidence>
<evidence type="ECO:0000256" key="3">
    <source>
        <dbReference type="ARBA" id="ARBA00009859"/>
    </source>
</evidence>
<comment type="caution">
    <text evidence="16">The sequence shown here is derived from an EMBL/GenBank/DDBJ whole genome shotgun (WGS) entry which is preliminary data.</text>
</comment>
<keyword evidence="8 13" id="KW-0175">Coiled coil</keyword>
<evidence type="ECO:0000256" key="2">
    <source>
        <dbReference type="ARBA" id="ARBA00004245"/>
    </source>
</evidence>
<keyword evidence="9" id="KW-0969">Cilium</keyword>
<evidence type="ECO:0000256" key="8">
    <source>
        <dbReference type="ARBA" id="ARBA00023054"/>
    </source>
</evidence>
<reference evidence="16 17" key="1">
    <citation type="submission" date="2024-05" db="EMBL/GenBank/DDBJ databases">
        <authorList>
            <person name="Wallberg A."/>
        </authorList>
    </citation>
    <scope>NUCLEOTIDE SEQUENCE [LARGE SCALE GENOMIC DNA]</scope>
</reference>
<evidence type="ECO:0000256" key="10">
    <source>
        <dbReference type="ARBA" id="ARBA00023212"/>
    </source>
</evidence>
<organism evidence="16 17">
    <name type="scientific">Meganyctiphanes norvegica</name>
    <name type="common">Northern krill</name>
    <name type="synonym">Thysanopoda norvegica</name>
    <dbReference type="NCBI Taxonomy" id="48144"/>
    <lineage>
        <taxon>Eukaryota</taxon>
        <taxon>Metazoa</taxon>
        <taxon>Ecdysozoa</taxon>
        <taxon>Arthropoda</taxon>
        <taxon>Crustacea</taxon>
        <taxon>Multicrustacea</taxon>
        <taxon>Malacostraca</taxon>
        <taxon>Eumalacostraca</taxon>
        <taxon>Eucarida</taxon>
        <taxon>Euphausiacea</taxon>
        <taxon>Euphausiidae</taxon>
        <taxon>Meganyctiphanes</taxon>
    </lineage>
</organism>
<feature type="compositionally biased region" description="Basic and acidic residues" evidence="14">
    <location>
        <begin position="1"/>
        <end position="12"/>
    </location>
</feature>
<evidence type="ECO:0000256" key="1">
    <source>
        <dbReference type="ARBA" id="ARBA00004230"/>
    </source>
</evidence>
<dbReference type="GO" id="GO:0008017">
    <property type="term" value="F:microtubule binding"/>
    <property type="evidence" value="ECO:0007669"/>
    <property type="project" value="InterPro"/>
</dbReference>
<dbReference type="GO" id="GO:0048870">
    <property type="term" value="P:cell motility"/>
    <property type="evidence" value="ECO:0007669"/>
    <property type="project" value="InterPro"/>
</dbReference>
<feature type="non-terminal residue" evidence="16">
    <location>
        <position position="386"/>
    </location>
</feature>
<sequence length="386" mass="44770">MAPKKGKGEGKGKAKRGAKKSGSSRATTVIDGVPLNTMTKDQLEGHVLRLRNELEREREERNYIQTELERVQRLWEVSAENLDLVRKELRYKDVEIAEAEEKHQQEISVYQQKMKHLMFTQENSLTKLQVNSEEALLNVHKDAVAEEAKVKQEKEDLQVQLRTMESNYLTIIANMKLSNSKSLDELRKEFESEAAEMEAKSVKRVKALQTQLELKRKTELVTQEEKKNNFLSTIISNHEKSFDEMKNYYTDITATNLKLISELKAELGEQKEREHKLEQEMSAALSGRSRLENEVTTLRKKLADTERSVQRSKRDKESFLTSQAQVKVLKSEKESLQWELEVLRQKMEKIDNDLSGKNELYSILVSVTVFTQQLNVSRKISINERL</sequence>
<keyword evidence="6" id="KW-0493">Microtubule</keyword>
<dbReference type="GO" id="GO:0031514">
    <property type="term" value="C:motile cilium"/>
    <property type="evidence" value="ECO:0007669"/>
    <property type="project" value="UniProtKB-SubCell"/>
</dbReference>
<dbReference type="Pfam" id="PF13851">
    <property type="entry name" value="GAS"/>
    <property type="match status" value="1"/>
</dbReference>
<proteinExistence type="inferred from homology"/>
<name>A0AAV2R677_MEGNR</name>
<evidence type="ECO:0000256" key="14">
    <source>
        <dbReference type="SAM" id="MobiDB-lite"/>
    </source>
</evidence>
<evidence type="ECO:0000256" key="6">
    <source>
        <dbReference type="ARBA" id="ARBA00022701"/>
    </source>
</evidence>
<dbReference type="AlphaFoldDB" id="A0AAV2R677"/>
<comment type="subcellular location">
    <subcellularLocation>
        <location evidence="1">Cell projection</location>
        <location evidence="1">Cilium</location>
        <location evidence="1">Flagellum</location>
    </subcellularLocation>
    <subcellularLocation>
        <location evidence="2">Cytoplasm</location>
        <location evidence="2">Cytoskeleton</location>
    </subcellularLocation>
</comment>
<keyword evidence="17" id="KW-1185">Reference proteome</keyword>
<accession>A0AAV2R677</accession>
<dbReference type="InterPro" id="IPR039308">
    <property type="entry name" value="GAS8"/>
</dbReference>
<dbReference type="Proteomes" id="UP001497623">
    <property type="component" value="Unassembled WGS sequence"/>
</dbReference>
<keyword evidence="7" id="KW-0282">Flagellum</keyword>
<evidence type="ECO:0000256" key="11">
    <source>
        <dbReference type="ARBA" id="ARBA00023273"/>
    </source>
</evidence>
<dbReference type="EMBL" id="CAXKWB010014540">
    <property type="protein sequence ID" value="CAL4110967.1"/>
    <property type="molecule type" value="Genomic_DNA"/>
</dbReference>
<feature type="coiled-coil region" evidence="13">
    <location>
        <begin position="260"/>
        <end position="360"/>
    </location>
</feature>
<gene>
    <name evidence="16" type="ORF">MNOR_LOCUS19519</name>
</gene>
<evidence type="ECO:0000256" key="4">
    <source>
        <dbReference type="ARBA" id="ARBA00021301"/>
    </source>
</evidence>
<evidence type="ECO:0000256" key="9">
    <source>
        <dbReference type="ARBA" id="ARBA00023069"/>
    </source>
</evidence>
<dbReference type="GO" id="GO:0005794">
    <property type="term" value="C:Golgi apparatus"/>
    <property type="evidence" value="ECO:0007669"/>
    <property type="project" value="TreeGrafter"/>
</dbReference>
<evidence type="ECO:0000259" key="15">
    <source>
        <dbReference type="Pfam" id="PF13851"/>
    </source>
</evidence>
<evidence type="ECO:0000256" key="13">
    <source>
        <dbReference type="SAM" id="Coils"/>
    </source>
</evidence>
<evidence type="ECO:0000313" key="17">
    <source>
        <dbReference type="Proteomes" id="UP001497623"/>
    </source>
</evidence>
<feature type="region of interest" description="Disordered" evidence="14">
    <location>
        <begin position="1"/>
        <end position="37"/>
    </location>
</feature>
<feature type="domain" description="Growth arrest-specific protein 8" evidence="15">
    <location>
        <begin position="234"/>
        <end position="353"/>
    </location>
</feature>
<comment type="similarity">
    <text evidence="3">Belongs to the DRC4 family.</text>
</comment>
<dbReference type="GO" id="GO:0005874">
    <property type="term" value="C:microtubule"/>
    <property type="evidence" value="ECO:0007669"/>
    <property type="project" value="UniProtKB-KW"/>
</dbReference>
<dbReference type="PANTHER" id="PTHR31543:SF0">
    <property type="entry name" value="DYNEIN REGULATORY COMPLEX SUBUNIT 4"/>
    <property type="match status" value="1"/>
</dbReference>
<dbReference type="GO" id="GO:0031267">
    <property type="term" value="F:small GTPase binding"/>
    <property type="evidence" value="ECO:0007669"/>
    <property type="project" value="InterPro"/>
</dbReference>
<dbReference type="PANTHER" id="PTHR31543">
    <property type="entry name" value="DYNEIN REGULATORY COMPLEX SUBUNIT 4"/>
    <property type="match status" value="1"/>
</dbReference>
<evidence type="ECO:0000256" key="5">
    <source>
        <dbReference type="ARBA" id="ARBA00022490"/>
    </source>
</evidence>
<evidence type="ECO:0000256" key="12">
    <source>
        <dbReference type="ARBA" id="ARBA00031568"/>
    </source>
</evidence>
<feature type="coiled-coil region" evidence="13">
    <location>
        <begin position="140"/>
        <end position="203"/>
    </location>
</feature>
<keyword evidence="5" id="KW-0963">Cytoplasm</keyword>
<keyword evidence="11" id="KW-0966">Cell projection</keyword>